<reference evidence="1 2" key="1">
    <citation type="submission" date="2016-10" db="EMBL/GenBank/DDBJ databases">
        <title>Genome sequence of the ascomycete fungus Penicillium subrubescens.</title>
        <authorList>
            <person name="De Vries R.P."/>
            <person name="Peng M."/>
            <person name="Dilokpimol A."/>
            <person name="Hilden K."/>
            <person name="Makela M.R."/>
            <person name="Grigoriev I."/>
            <person name="Riley R."/>
            <person name="Granchi Z."/>
        </authorList>
    </citation>
    <scope>NUCLEOTIDE SEQUENCE [LARGE SCALE GENOMIC DNA]</scope>
    <source>
        <strain evidence="1 2">CBS 132785</strain>
    </source>
</reference>
<dbReference type="AlphaFoldDB" id="A0A1Q5UEF0"/>
<keyword evidence="2" id="KW-1185">Reference proteome</keyword>
<gene>
    <name evidence="1" type="ORF">PENSUB_3669</name>
</gene>
<evidence type="ECO:0000313" key="1">
    <source>
        <dbReference type="EMBL" id="OKP10849.1"/>
    </source>
</evidence>
<name>A0A1Q5UEF0_9EURO</name>
<dbReference type="Proteomes" id="UP000186955">
    <property type="component" value="Unassembled WGS sequence"/>
</dbReference>
<dbReference type="OrthoDB" id="6499973at2759"/>
<proteinExistence type="predicted"/>
<sequence length="273" mass="30583">MSISLANADHASRPSAIFLRNIHGSKWGYAIYRTNYDPALEAAWTHTLHTIRSHIVACIEEELHKPLSWMRIPAVDYQRIRDDPSLCPAVDPAPVDAVKTALELIVHDDAARYDRLSVEDVREAFHSLCTDGDPATPSVAEIFANPPLFVRIRAGLLVSADVCLMVDGEVLRAVSQDLRNEYGEGPFVKAVERLPCLGPDYEGWFKVALTYLWQLVMRAKNSDGMDLILPPKRHTTGERPIYNGSWPMDMQLESAGIYPEDIAEIEEAYARVV</sequence>
<comment type="caution">
    <text evidence="1">The sequence shown here is derived from an EMBL/GenBank/DDBJ whole genome shotgun (WGS) entry which is preliminary data.</text>
</comment>
<organism evidence="1 2">
    <name type="scientific">Penicillium subrubescens</name>
    <dbReference type="NCBI Taxonomy" id="1316194"/>
    <lineage>
        <taxon>Eukaryota</taxon>
        <taxon>Fungi</taxon>
        <taxon>Dikarya</taxon>
        <taxon>Ascomycota</taxon>
        <taxon>Pezizomycotina</taxon>
        <taxon>Eurotiomycetes</taxon>
        <taxon>Eurotiomycetidae</taxon>
        <taxon>Eurotiales</taxon>
        <taxon>Aspergillaceae</taxon>
        <taxon>Penicillium</taxon>
    </lineage>
</organism>
<protein>
    <submittedName>
        <fullName evidence="1">Uncharacterized protein</fullName>
    </submittedName>
</protein>
<accession>A0A1Q5UEF0</accession>
<evidence type="ECO:0000313" key="2">
    <source>
        <dbReference type="Proteomes" id="UP000186955"/>
    </source>
</evidence>
<dbReference type="EMBL" id="MNBE01000310">
    <property type="protein sequence ID" value="OKP10849.1"/>
    <property type="molecule type" value="Genomic_DNA"/>
</dbReference>